<dbReference type="InterPro" id="IPR036047">
    <property type="entry name" value="F-box-like_dom_sf"/>
</dbReference>
<evidence type="ECO:0000313" key="2">
    <source>
        <dbReference type="EMBL" id="KAF9462565.1"/>
    </source>
</evidence>
<keyword evidence="3" id="KW-1185">Reference proteome</keyword>
<sequence length="426" mass="47739">MRGGFEDHFLTNPLSSLIGDFGNPDSSDIQENNLSPSPANFFLIPPELVNLIIGHCDLDELRTSSLVCRGWRVLTIHTLFSKVSLSPTTALAFVEFLRSKYGALVRGSVQLLSLTSGSDFAHSSISDTTLEALSALLQPSHLKLTIHNNAGSKRVDGLFWWGRQSKDLSGFQRSFKTVTNLELNMFSDTFIEVAKMVSSFPILENLTISGVWLPADYEEEKDDEIPVSDQIDQELPEKHISLPCTLHTIRLPSLFPSSIFLHWLHSHENPPQISTLILRGIFTSSLDLTSTCLRTLGETLKNLTITGLMAQNVRHGELDLSRNTDLRTLALHNPWTQSSEIAFRVLSQVTSSSLEEFELSAWDPRGDPKDMTYWPQLDSLLAEPQFSCLRRITINVNMATRHAVEGRLPIMTSRGLVQFRNSMITY</sequence>
<dbReference type="CDD" id="cd09917">
    <property type="entry name" value="F-box_SF"/>
    <property type="match status" value="1"/>
</dbReference>
<dbReference type="EMBL" id="MU150271">
    <property type="protein sequence ID" value="KAF9462565.1"/>
    <property type="molecule type" value="Genomic_DNA"/>
</dbReference>
<dbReference type="Proteomes" id="UP000807353">
    <property type="component" value="Unassembled WGS sequence"/>
</dbReference>
<dbReference type="InterPro" id="IPR001810">
    <property type="entry name" value="F-box_dom"/>
</dbReference>
<feature type="domain" description="F-box" evidence="1">
    <location>
        <begin position="43"/>
        <end position="73"/>
    </location>
</feature>
<comment type="caution">
    <text evidence="2">The sequence shown here is derived from an EMBL/GenBank/DDBJ whole genome shotgun (WGS) entry which is preliminary data.</text>
</comment>
<dbReference type="Pfam" id="PF00646">
    <property type="entry name" value="F-box"/>
    <property type="match status" value="1"/>
</dbReference>
<protein>
    <recommendedName>
        <fullName evidence="1">F-box domain-containing protein</fullName>
    </recommendedName>
</protein>
<dbReference type="OrthoDB" id="2788229at2759"/>
<name>A0A9P6CHR2_9AGAR</name>
<accession>A0A9P6CHR2</accession>
<gene>
    <name evidence="2" type="ORF">BDZ94DRAFT_723977</name>
</gene>
<evidence type="ECO:0000313" key="3">
    <source>
        <dbReference type="Proteomes" id="UP000807353"/>
    </source>
</evidence>
<reference evidence="2" key="1">
    <citation type="submission" date="2020-11" db="EMBL/GenBank/DDBJ databases">
        <authorList>
            <consortium name="DOE Joint Genome Institute"/>
            <person name="Ahrendt S."/>
            <person name="Riley R."/>
            <person name="Andreopoulos W."/>
            <person name="Labutti K."/>
            <person name="Pangilinan J."/>
            <person name="Ruiz-Duenas F.J."/>
            <person name="Barrasa J.M."/>
            <person name="Sanchez-Garcia M."/>
            <person name="Camarero S."/>
            <person name="Miyauchi S."/>
            <person name="Serrano A."/>
            <person name="Linde D."/>
            <person name="Babiker R."/>
            <person name="Drula E."/>
            <person name="Ayuso-Fernandez I."/>
            <person name="Pacheco R."/>
            <person name="Padilla G."/>
            <person name="Ferreira P."/>
            <person name="Barriuso J."/>
            <person name="Kellner H."/>
            <person name="Castanera R."/>
            <person name="Alfaro M."/>
            <person name="Ramirez L."/>
            <person name="Pisabarro A.G."/>
            <person name="Kuo A."/>
            <person name="Tritt A."/>
            <person name="Lipzen A."/>
            <person name="He G."/>
            <person name="Yan M."/>
            <person name="Ng V."/>
            <person name="Cullen D."/>
            <person name="Martin F."/>
            <person name="Rosso M.-N."/>
            <person name="Henrissat B."/>
            <person name="Hibbett D."/>
            <person name="Martinez A.T."/>
            <person name="Grigoriev I.V."/>
        </authorList>
    </citation>
    <scope>NUCLEOTIDE SEQUENCE</scope>
    <source>
        <strain evidence="2">CBS 247.69</strain>
    </source>
</reference>
<dbReference type="AlphaFoldDB" id="A0A9P6CHR2"/>
<proteinExistence type="predicted"/>
<organism evidence="2 3">
    <name type="scientific">Collybia nuda</name>
    <dbReference type="NCBI Taxonomy" id="64659"/>
    <lineage>
        <taxon>Eukaryota</taxon>
        <taxon>Fungi</taxon>
        <taxon>Dikarya</taxon>
        <taxon>Basidiomycota</taxon>
        <taxon>Agaricomycotina</taxon>
        <taxon>Agaricomycetes</taxon>
        <taxon>Agaricomycetidae</taxon>
        <taxon>Agaricales</taxon>
        <taxon>Tricholomatineae</taxon>
        <taxon>Clitocybaceae</taxon>
        <taxon>Collybia</taxon>
    </lineage>
</organism>
<dbReference type="SUPFAM" id="SSF81383">
    <property type="entry name" value="F-box domain"/>
    <property type="match status" value="1"/>
</dbReference>
<evidence type="ECO:0000259" key="1">
    <source>
        <dbReference type="Pfam" id="PF00646"/>
    </source>
</evidence>